<evidence type="ECO:0000256" key="1">
    <source>
        <dbReference type="RuleBase" id="RU000363"/>
    </source>
</evidence>
<evidence type="ECO:0000313" key="2">
    <source>
        <dbReference type="EMBL" id="AWB66007.1"/>
    </source>
</evidence>
<dbReference type="CDD" id="cd05325">
    <property type="entry name" value="carb_red_sniffer_like_SDR_c"/>
    <property type="match status" value="1"/>
</dbReference>
<sequence length="231" mass="24828">MKTVLITGADRGMGLGFVKHYLSQGKQVIATTRRTQSSQHLAKLKAEYAAQLLVKSLDLGQPESIKSLADELQQANYQLDLVINNAGISYGEPFGEWTAPAFNQHLQINTLGPMLLNQALVPCLAAGCKLIQISSGMGSIEWNIGADNPLDAYAASKCALNILSRRLAEKLKSQNIIVLMLNPGWVQTDMGGAEAPTSIEQAIKDMTSTIDKVSLADSGQFLEADGASIPW</sequence>
<dbReference type="Pfam" id="PF00106">
    <property type="entry name" value="adh_short"/>
    <property type="match status" value="1"/>
</dbReference>
<dbReference type="PANTHER" id="PTHR45458">
    <property type="entry name" value="SHORT-CHAIN DEHYDROGENASE/REDUCTASE SDR"/>
    <property type="match status" value="1"/>
</dbReference>
<dbReference type="PRINTS" id="PR00081">
    <property type="entry name" value="GDHRDH"/>
</dbReference>
<evidence type="ECO:0000313" key="3">
    <source>
        <dbReference type="Proteomes" id="UP000244441"/>
    </source>
</evidence>
<dbReference type="InterPro" id="IPR052184">
    <property type="entry name" value="SDR_enzymes"/>
</dbReference>
<dbReference type="RefSeq" id="WP_108602079.1">
    <property type="nucleotide sequence ID" value="NZ_CP026604.1"/>
</dbReference>
<keyword evidence="3" id="KW-1185">Reference proteome</keyword>
<dbReference type="Proteomes" id="UP000244441">
    <property type="component" value="Chromosome"/>
</dbReference>
<accession>A0A2S0VP61</accession>
<gene>
    <name evidence="2" type="ORF">C2869_05945</name>
</gene>
<comment type="similarity">
    <text evidence="1">Belongs to the short-chain dehydrogenases/reductases (SDR) family.</text>
</comment>
<dbReference type="SUPFAM" id="SSF51735">
    <property type="entry name" value="NAD(P)-binding Rossmann-fold domains"/>
    <property type="match status" value="1"/>
</dbReference>
<dbReference type="AlphaFoldDB" id="A0A2S0VP61"/>
<dbReference type="GO" id="GO:0016616">
    <property type="term" value="F:oxidoreductase activity, acting on the CH-OH group of donors, NAD or NADP as acceptor"/>
    <property type="evidence" value="ECO:0007669"/>
    <property type="project" value="TreeGrafter"/>
</dbReference>
<dbReference type="InterPro" id="IPR002347">
    <property type="entry name" value="SDR_fam"/>
</dbReference>
<name>A0A2S0VP61_9ALTE</name>
<dbReference type="OrthoDB" id="5786478at2"/>
<organism evidence="2 3">
    <name type="scientific">Saccharobesus litoralis</name>
    <dbReference type="NCBI Taxonomy" id="2172099"/>
    <lineage>
        <taxon>Bacteria</taxon>
        <taxon>Pseudomonadati</taxon>
        <taxon>Pseudomonadota</taxon>
        <taxon>Gammaproteobacteria</taxon>
        <taxon>Alteromonadales</taxon>
        <taxon>Alteromonadaceae</taxon>
        <taxon>Saccharobesus</taxon>
    </lineage>
</organism>
<proteinExistence type="inferred from homology"/>
<dbReference type="PRINTS" id="PR00080">
    <property type="entry name" value="SDRFAMILY"/>
</dbReference>
<dbReference type="EMBL" id="CP026604">
    <property type="protein sequence ID" value="AWB66007.1"/>
    <property type="molecule type" value="Genomic_DNA"/>
</dbReference>
<dbReference type="Gene3D" id="3.40.50.720">
    <property type="entry name" value="NAD(P)-binding Rossmann-like Domain"/>
    <property type="match status" value="1"/>
</dbReference>
<dbReference type="KEGG" id="cate:C2869_05945"/>
<reference evidence="2 3" key="1">
    <citation type="submission" date="2018-01" db="EMBL/GenBank/DDBJ databases">
        <title>Genome sequence of a Cantenovulum-like bacteria.</title>
        <authorList>
            <person name="Tan W.R."/>
            <person name="Lau N.-S."/>
            <person name="Go F."/>
            <person name="Amirul A.-A.A."/>
        </authorList>
    </citation>
    <scope>NUCLEOTIDE SEQUENCE [LARGE SCALE GENOMIC DNA]</scope>
    <source>
        <strain evidence="2 3">CCB-QB4</strain>
    </source>
</reference>
<dbReference type="PANTHER" id="PTHR45458:SF1">
    <property type="entry name" value="SHORT CHAIN DEHYDROGENASE"/>
    <property type="match status" value="1"/>
</dbReference>
<dbReference type="InterPro" id="IPR036291">
    <property type="entry name" value="NAD(P)-bd_dom_sf"/>
</dbReference>
<protein>
    <submittedName>
        <fullName evidence="2">Short-chain dehydrogenase</fullName>
    </submittedName>
</protein>